<gene>
    <name evidence="2" type="ORF">KDL28_28135</name>
</gene>
<comment type="caution">
    <text evidence="2">The sequence shown here is derived from an EMBL/GenBank/DDBJ whole genome shotgun (WGS) entry which is preliminary data.</text>
</comment>
<sequence>MEIAGAGPAPVGLVNVADDGSLNIPKDIDALGWWVGSKPMGADEGTTLIAGHVDSATAGLGYFAKLTELEKGDPITVVDGLGEKWTFEVSETKQSVKSALPDDVFDTKGARKLVLITCGGEFDEVKRSYVDNYIVYATPA</sequence>
<proteinExistence type="predicted"/>
<accession>A0ABT1A7G2</accession>
<reference evidence="2" key="1">
    <citation type="submission" date="2021-04" db="EMBL/GenBank/DDBJ databases">
        <title>Pseudonocardia sp. nov., isolated from sandy soil of mangrove forest.</title>
        <authorList>
            <person name="Zan Z."/>
            <person name="Huang R."/>
            <person name="Liu W."/>
        </authorList>
    </citation>
    <scope>NUCLEOTIDE SEQUENCE</scope>
    <source>
        <strain evidence="2">S2-4</strain>
    </source>
</reference>
<dbReference type="Gene3D" id="2.40.260.10">
    <property type="entry name" value="Sortase"/>
    <property type="match status" value="1"/>
</dbReference>
<dbReference type="SUPFAM" id="SSF63817">
    <property type="entry name" value="Sortase"/>
    <property type="match status" value="1"/>
</dbReference>
<dbReference type="RefSeq" id="WP_252443432.1">
    <property type="nucleotide sequence ID" value="NZ_JAGSOV010000060.1"/>
</dbReference>
<evidence type="ECO:0000313" key="3">
    <source>
        <dbReference type="Proteomes" id="UP001165283"/>
    </source>
</evidence>
<keyword evidence="3" id="KW-1185">Reference proteome</keyword>
<protein>
    <submittedName>
        <fullName evidence="2">Class F sortase</fullName>
    </submittedName>
</protein>
<evidence type="ECO:0000313" key="2">
    <source>
        <dbReference type="EMBL" id="MCO1658944.1"/>
    </source>
</evidence>
<keyword evidence="1" id="KW-0378">Hydrolase</keyword>
<dbReference type="Pfam" id="PF04203">
    <property type="entry name" value="Sortase"/>
    <property type="match status" value="1"/>
</dbReference>
<dbReference type="CDD" id="cd05829">
    <property type="entry name" value="Sortase_F"/>
    <property type="match status" value="1"/>
</dbReference>
<dbReference type="InterPro" id="IPR005754">
    <property type="entry name" value="Sortase"/>
</dbReference>
<dbReference type="Proteomes" id="UP001165283">
    <property type="component" value="Unassembled WGS sequence"/>
</dbReference>
<dbReference type="EMBL" id="JAGSOV010000060">
    <property type="protein sequence ID" value="MCO1658944.1"/>
    <property type="molecule type" value="Genomic_DNA"/>
</dbReference>
<dbReference type="InterPro" id="IPR023365">
    <property type="entry name" value="Sortase_dom-sf"/>
</dbReference>
<organism evidence="2 3">
    <name type="scientific">Pseudonocardia humida</name>
    <dbReference type="NCBI Taxonomy" id="2800819"/>
    <lineage>
        <taxon>Bacteria</taxon>
        <taxon>Bacillati</taxon>
        <taxon>Actinomycetota</taxon>
        <taxon>Actinomycetes</taxon>
        <taxon>Pseudonocardiales</taxon>
        <taxon>Pseudonocardiaceae</taxon>
        <taxon>Pseudonocardia</taxon>
    </lineage>
</organism>
<evidence type="ECO:0000256" key="1">
    <source>
        <dbReference type="ARBA" id="ARBA00022801"/>
    </source>
</evidence>
<name>A0ABT1A7G2_9PSEU</name>
<dbReference type="InterPro" id="IPR042001">
    <property type="entry name" value="Sortase_F"/>
</dbReference>